<keyword evidence="3" id="KW-0808">Transferase</keyword>
<reference evidence="13" key="1">
    <citation type="journal article" date="2021" name="Sci. Rep.">
        <title>Diploid genomic architecture of Nitzschia inconspicua, an elite biomass production diatom.</title>
        <authorList>
            <person name="Oliver A."/>
            <person name="Podell S."/>
            <person name="Pinowska A."/>
            <person name="Traller J.C."/>
            <person name="Smith S.R."/>
            <person name="McClure R."/>
            <person name="Beliaev A."/>
            <person name="Bohutskyi P."/>
            <person name="Hill E.A."/>
            <person name="Rabines A."/>
            <person name="Zheng H."/>
            <person name="Allen L.Z."/>
            <person name="Kuo A."/>
            <person name="Grigoriev I.V."/>
            <person name="Allen A.E."/>
            <person name="Hazlebeck D."/>
            <person name="Allen E.E."/>
        </authorList>
    </citation>
    <scope>NUCLEOTIDE SEQUENCE</scope>
    <source>
        <strain evidence="13">Hildebrandi</strain>
    </source>
</reference>
<evidence type="ECO:0000256" key="1">
    <source>
        <dbReference type="ARBA" id="ARBA00006485"/>
    </source>
</evidence>
<evidence type="ECO:0000256" key="11">
    <source>
        <dbReference type="SAM" id="MobiDB-lite"/>
    </source>
</evidence>
<protein>
    <recommendedName>
        <fullName evidence="8">Cyclin-dependent kinase 2 homolog</fullName>
    </recommendedName>
    <alternativeName>
        <fullName evidence="9">Cell division control protein 2 homolog</fullName>
    </alternativeName>
    <alternativeName>
        <fullName evidence="10">cdc2-related kinase 2</fullName>
    </alternativeName>
</protein>
<evidence type="ECO:0000313" key="13">
    <source>
        <dbReference type="EMBL" id="KAG7342931.1"/>
    </source>
</evidence>
<evidence type="ECO:0000256" key="3">
    <source>
        <dbReference type="ARBA" id="ARBA00022679"/>
    </source>
</evidence>
<reference evidence="13" key="2">
    <citation type="submission" date="2021-04" db="EMBL/GenBank/DDBJ databases">
        <authorList>
            <person name="Podell S."/>
        </authorList>
    </citation>
    <scope>NUCLEOTIDE SEQUENCE</scope>
    <source>
        <strain evidence="13">Hildebrandi</strain>
    </source>
</reference>
<evidence type="ECO:0000256" key="2">
    <source>
        <dbReference type="ARBA" id="ARBA00022527"/>
    </source>
</evidence>
<comment type="caution">
    <text evidence="13">The sequence shown here is derived from an EMBL/GenBank/DDBJ whole genome shotgun (WGS) entry which is preliminary data.</text>
</comment>
<keyword evidence="6" id="KW-0067">ATP-binding</keyword>
<feature type="domain" description="Protein kinase" evidence="12">
    <location>
        <begin position="81"/>
        <end position="385"/>
    </location>
</feature>
<dbReference type="InterPro" id="IPR050108">
    <property type="entry name" value="CDK"/>
</dbReference>
<dbReference type="AlphaFoldDB" id="A0A9K3KGV8"/>
<accession>A0A9K3KGV8</accession>
<dbReference type="GO" id="GO:0005634">
    <property type="term" value="C:nucleus"/>
    <property type="evidence" value="ECO:0007669"/>
    <property type="project" value="TreeGrafter"/>
</dbReference>
<name>A0A9K3KGV8_9STRA</name>
<gene>
    <name evidence="13" type="ORF">IV203_020876</name>
</gene>
<dbReference type="PROSITE" id="PS50011">
    <property type="entry name" value="PROTEIN_KINASE_DOM"/>
    <property type="match status" value="1"/>
</dbReference>
<dbReference type="InterPro" id="IPR000719">
    <property type="entry name" value="Prot_kinase_dom"/>
</dbReference>
<dbReference type="Pfam" id="PF00069">
    <property type="entry name" value="Pkinase"/>
    <property type="match status" value="1"/>
</dbReference>
<evidence type="ECO:0000256" key="4">
    <source>
        <dbReference type="ARBA" id="ARBA00022741"/>
    </source>
</evidence>
<keyword evidence="14" id="KW-1185">Reference proteome</keyword>
<dbReference type="GO" id="GO:0005524">
    <property type="term" value="F:ATP binding"/>
    <property type="evidence" value="ECO:0007669"/>
    <property type="project" value="UniProtKB-KW"/>
</dbReference>
<dbReference type="PROSITE" id="PS00108">
    <property type="entry name" value="PROTEIN_KINASE_ST"/>
    <property type="match status" value="1"/>
</dbReference>
<evidence type="ECO:0000256" key="5">
    <source>
        <dbReference type="ARBA" id="ARBA00022777"/>
    </source>
</evidence>
<keyword evidence="2 13" id="KW-0723">Serine/threonine-protein kinase</keyword>
<feature type="compositionally biased region" description="Basic and acidic residues" evidence="11">
    <location>
        <begin position="1"/>
        <end position="10"/>
    </location>
</feature>
<dbReference type="PANTHER" id="PTHR24056">
    <property type="entry name" value="CELL DIVISION PROTEIN KINASE"/>
    <property type="match status" value="1"/>
</dbReference>
<keyword evidence="4" id="KW-0547">Nucleotide-binding</keyword>
<dbReference type="OrthoDB" id="1732493at2759"/>
<evidence type="ECO:0000256" key="8">
    <source>
        <dbReference type="ARBA" id="ARBA00039612"/>
    </source>
</evidence>
<dbReference type="InterPro" id="IPR008271">
    <property type="entry name" value="Ser/Thr_kinase_AS"/>
</dbReference>
<evidence type="ECO:0000256" key="7">
    <source>
        <dbReference type="ARBA" id="ARBA00038543"/>
    </source>
</evidence>
<dbReference type="FunFam" id="3.30.200.20:FF:000172">
    <property type="entry name" value="cyclin-dependent kinase G-2 isoform X1"/>
    <property type="match status" value="1"/>
</dbReference>
<dbReference type="FunFam" id="1.10.510.10:FF:000624">
    <property type="entry name" value="Mitogen-activated protein kinase"/>
    <property type="match status" value="1"/>
</dbReference>
<evidence type="ECO:0000259" key="12">
    <source>
        <dbReference type="PROSITE" id="PS50011"/>
    </source>
</evidence>
<proteinExistence type="inferred from homology"/>
<feature type="region of interest" description="Disordered" evidence="11">
    <location>
        <begin position="1"/>
        <end position="66"/>
    </location>
</feature>
<dbReference type="EMBL" id="JAGRRH010000024">
    <property type="protein sequence ID" value="KAG7342931.1"/>
    <property type="molecule type" value="Genomic_DNA"/>
</dbReference>
<organism evidence="13 14">
    <name type="scientific">Nitzschia inconspicua</name>
    <dbReference type="NCBI Taxonomy" id="303405"/>
    <lineage>
        <taxon>Eukaryota</taxon>
        <taxon>Sar</taxon>
        <taxon>Stramenopiles</taxon>
        <taxon>Ochrophyta</taxon>
        <taxon>Bacillariophyta</taxon>
        <taxon>Bacillariophyceae</taxon>
        <taxon>Bacillariophycidae</taxon>
        <taxon>Bacillariales</taxon>
        <taxon>Bacillariaceae</taxon>
        <taxon>Nitzschia</taxon>
    </lineage>
</organism>
<dbReference type="SMART" id="SM00220">
    <property type="entry name" value="S_TKc"/>
    <property type="match status" value="1"/>
</dbReference>
<evidence type="ECO:0000256" key="6">
    <source>
        <dbReference type="ARBA" id="ARBA00022840"/>
    </source>
</evidence>
<evidence type="ECO:0000313" key="14">
    <source>
        <dbReference type="Proteomes" id="UP000693970"/>
    </source>
</evidence>
<feature type="compositionally biased region" description="Basic and acidic residues" evidence="11">
    <location>
        <begin position="19"/>
        <end position="30"/>
    </location>
</feature>
<dbReference type="GO" id="GO:0004674">
    <property type="term" value="F:protein serine/threonine kinase activity"/>
    <property type="evidence" value="ECO:0007669"/>
    <property type="project" value="UniProtKB-KW"/>
</dbReference>
<dbReference type="GO" id="GO:0007346">
    <property type="term" value="P:regulation of mitotic cell cycle"/>
    <property type="evidence" value="ECO:0007669"/>
    <property type="project" value="TreeGrafter"/>
</dbReference>
<evidence type="ECO:0000256" key="9">
    <source>
        <dbReference type="ARBA" id="ARBA00041902"/>
    </source>
</evidence>
<evidence type="ECO:0000256" key="10">
    <source>
        <dbReference type="ARBA" id="ARBA00042858"/>
    </source>
</evidence>
<dbReference type="Proteomes" id="UP000693970">
    <property type="component" value="Unassembled WGS sequence"/>
</dbReference>
<dbReference type="PANTHER" id="PTHR24056:SF107">
    <property type="entry name" value="CYCLIN-DEPENDENT KINASE 11A-RELATED"/>
    <property type="match status" value="1"/>
</dbReference>
<dbReference type="GO" id="GO:0010556">
    <property type="term" value="P:regulation of macromolecule biosynthetic process"/>
    <property type="evidence" value="ECO:0007669"/>
    <property type="project" value="UniProtKB-ARBA"/>
</dbReference>
<comment type="subunit">
    <text evidence="7">May form a complex composed of at least the catalytic subunit CRK2 and a cyclin.</text>
</comment>
<sequence length="402" mass="45885">MGKKRDRWDSSSEDETDDNNTKSKGKDNKSSKRKPTSNDPATPYSKKKDVLSSINQDTPPRLSVPLHNPLLQGCRAVYDTYDRIARLSEGTYGIVWKAKDLVTKEIVALKQIKFDPQIQQQQGFPVTALREINVLLALSHENIVSVREMVVGSDVDKVFMVMEFFSLDLQEAVERRKYPNVLRQAELKGVLQQILRGMEYMHSQWYMHRDMKTSNILVHETGRVALCDFGLARRYQDPPINYTQLVVTLWYRAPELLFGEEKYTPAIDIWSIGCIFGELIQQEAMMQGQGELDQIDKIFSMLGAPDESSWPEFSSLPSAKIFRWRSASSSAASTQGLRQLFPINPPPHFKHTFLDGNGFDLLTKLLTLNPKKRITAKEALKHPYFHEGVAPALPNFFDDTML</sequence>
<comment type="similarity">
    <text evidence="1">Belongs to the protein kinase superfamily. CMGC Ser/Thr protein kinase family. CDC2/CDKX subfamily.</text>
</comment>
<keyword evidence="5 13" id="KW-0418">Kinase</keyword>
<dbReference type="GO" id="GO:0080090">
    <property type="term" value="P:regulation of primary metabolic process"/>
    <property type="evidence" value="ECO:0007669"/>
    <property type="project" value="UniProtKB-ARBA"/>
</dbReference>